<dbReference type="Proteomes" id="UP000694400">
    <property type="component" value="Chromosome 1"/>
</dbReference>
<accession>A0A8B9QQP6</accession>
<evidence type="ECO:0000256" key="1">
    <source>
        <dbReference type="SAM" id="MobiDB-lite"/>
    </source>
</evidence>
<sequence>VVLTRLKKNSNLAELEVGEVRALRSHVAAAVPSCDAVPSGILFLVKFLPDVRSNALLDVLRQGLSGAINSILLRGCLRGSARDPAGSWGLGRSPDAVPALRSNRHNT</sequence>
<dbReference type="AlphaFoldDB" id="A0A8B9QQP6"/>
<dbReference type="Ensembl" id="ENSAPLT00020001018.1">
    <property type="protein sequence ID" value="ENSAPLP00020000964.1"/>
    <property type="gene ID" value="ENSAPLG00020000706.1"/>
</dbReference>
<reference evidence="2" key="3">
    <citation type="submission" date="2025-09" db="UniProtKB">
        <authorList>
            <consortium name="Ensembl"/>
        </authorList>
    </citation>
    <scope>IDENTIFICATION</scope>
</reference>
<dbReference type="PANTHER" id="PTHR48424:SF3">
    <property type="entry name" value="DYNEIN LIGHT CHAIN-RELATED"/>
    <property type="match status" value="1"/>
</dbReference>
<organism evidence="2 3">
    <name type="scientific">Anas platyrhynchos</name>
    <name type="common">Mallard</name>
    <name type="synonym">Anas boschas</name>
    <dbReference type="NCBI Taxonomy" id="8839"/>
    <lineage>
        <taxon>Eukaryota</taxon>
        <taxon>Metazoa</taxon>
        <taxon>Chordata</taxon>
        <taxon>Craniata</taxon>
        <taxon>Vertebrata</taxon>
        <taxon>Euteleostomi</taxon>
        <taxon>Archelosauria</taxon>
        <taxon>Archosauria</taxon>
        <taxon>Dinosauria</taxon>
        <taxon>Saurischia</taxon>
        <taxon>Theropoda</taxon>
        <taxon>Coelurosauria</taxon>
        <taxon>Aves</taxon>
        <taxon>Neognathae</taxon>
        <taxon>Galloanserae</taxon>
        <taxon>Anseriformes</taxon>
        <taxon>Anatidae</taxon>
        <taxon>Anatinae</taxon>
        <taxon>Anas</taxon>
    </lineage>
</organism>
<reference evidence="2" key="1">
    <citation type="submission" date="2019-08" db="EMBL/GenBank/DDBJ databases">
        <title>Three high-quality genomes provides insights into domestication of ducks.</title>
        <authorList>
            <person name="Hou Z.C."/>
            <person name="Zhu F."/>
            <person name="Yin Z.T."/>
            <person name="Zhang F."/>
        </authorList>
    </citation>
    <scope>NUCLEOTIDE SEQUENCE [LARGE SCALE GENOMIC DNA]</scope>
</reference>
<dbReference type="PANTHER" id="PTHR48424">
    <property type="entry name" value="DYNEIN LIGHT CHAIN-RELATED"/>
    <property type="match status" value="1"/>
</dbReference>
<name>A0A8B9QQP6_ANAPL</name>
<evidence type="ECO:0000313" key="2">
    <source>
        <dbReference type="Ensembl" id="ENSAPLP00020000964.1"/>
    </source>
</evidence>
<proteinExistence type="predicted"/>
<evidence type="ECO:0000313" key="3">
    <source>
        <dbReference type="Proteomes" id="UP000694400"/>
    </source>
</evidence>
<feature type="region of interest" description="Disordered" evidence="1">
    <location>
        <begin position="83"/>
        <end position="107"/>
    </location>
</feature>
<protein>
    <submittedName>
        <fullName evidence="2">Uncharacterized protein</fullName>
    </submittedName>
</protein>
<reference evidence="2" key="2">
    <citation type="submission" date="2025-08" db="UniProtKB">
        <authorList>
            <consortium name="Ensembl"/>
        </authorList>
    </citation>
    <scope>IDENTIFICATION</scope>
</reference>